<reference evidence="10 11" key="1">
    <citation type="submission" date="2022-01" db="EMBL/GenBank/DDBJ databases">
        <authorList>
            <person name="Won M."/>
            <person name="Kim S.-J."/>
            <person name="Kwon S.-W."/>
        </authorList>
    </citation>
    <scope>NUCLEOTIDE SEQUENCE [LARGE SCALE GENOMIC DNA]</scope>
    <source>
        <strain evidence="10 11">KCTC 23505</strain>
    </source>
</reference>
<accession>A0ABS9DVX2</accession>
<evidence type="ECO:0000256" key="2">
    <source>
        <dbReference type="ARBA" id="ARBA00008725"/>
    </source>
</evidence>
<dbReference type="Proteomes" id="UP001521209">
    <property type="component" value="Unassembled WGS sequence"/>
</dbReference>
<keyword evidence="11" id="KW-1185">Reference proteome</keyword>
<name>A0ABS9DVX2_9PROT</name>
<dbReference type="PANTHER" id="PTHR42996:SF1">
    <property type="entry name" value="PHOSPHATE-BINDING PROTEIN PSTS"/>
    <property type="match status" value="1"/>
</dbReference>
<evidence type="ECO:0000256" key="3">
    <source>
        <dbReference type="ARBA" id="ARBA00011529"/>
    </source>
</evidence>
<comment type="function">
    <text evidence="1 7">Part of the ABC transporter complex PstSACB involved in phosphate import.</text>
</comment>
<dbReference type="InterPro" id="IPR005673">
    <property type="entry name" value="ABC_phos-bd_PstS"/>
</dbReference>
<comment type="similarity">
    <text evidence="2 7">Belongs to the PstS family.</text>
</comment>
<dbReference type="Gene3D" id="3.40.190.10">
    <property type="entry name" value="Periplasmic binding protein-like II"/>
    <property type="match status" value="2"/>
</dbReference>
<evidence type="ECO:0000256" key="8">
    <source>
        <dbReference type="SAM" id="SignalP"/>
    </source>
</evidence>
<keyword evidence="8" id="KW-0732">Signal</keyword>
<gene>
    <name evidence="10" type="primary">pstS</name>
    <name evidence="10" type="ORF">L2A60_09320</name>
</gene>
<keyword evidence="6 7" id="KW-0592">Phosphate transport</keyword>
<dbReference type="Pfam" id="PF12849">
    <property type="entry name" value="PBP_like_2"/>
    <property type="match status" value="1"/>
</dbReference>
<comment type="caution">
    <text evidence="10">The sequence shown here is derived from an EMBL/GenBank/DDBJ whole genome shotgun (WGS) entry which is preliminary data.</text>
</comment>
<proteinExistence type="inferred from homology"/>
<evidence type="ECO:0000256" key="4">
    <source>
        <dbReference type="ARBA" id="ARBA00021889"/>
    </source>
</evidence>
<dbReference type="SUPFAM" id="SSF53850">
    <property type="entry name" value="Periplasmic binding protein-like II"/>
    <property type="match status" value="1"/>
</dbReference>
<sequence>MRSDFKLRRSTLLRAGAAALLVTGLGAGVAQAANVTLVETGSTLLYPLFNIWVPHFEKAHPGIRVTTQGTGSGTGIAEAISGVVQVGASDAYMSDPQIKQNPDILNIPLAISAQAINYNLPGLNNRHLKLSGPVLAGIYDGKIGKWNALAIEKLNPGLKLPDHKIIPVHRTDGSGDTFIFSQYLSFSTPSWNSSVGYGTTVSWPAVPGGLGAEGNPGMVEALKQNPYSIAYIGVSFHQQVKQAKLGKAMLLNKAGKFVLPTAKTISAAADQLVGKTPKDERISLVFAPGADSYPIINYEYAIVNAKQHNAATAKAVKALLTWASTKGNAPHFLKQVEFKALPPAVSKLSAAQIAKIH</sequence>
<dbReference type="CDD" id="cd13565">
    <property type="entry name" value="PBP2_PstS"/>
    <property type="match status" value="1"/>
</dbReference>
<dbReference type="InterPro" id="IPR050962">
    <property type="entry name" value="Phosphate-bind_PstS"/>
</dbReference>
<feature type="domain" description="PBP" evidence="9">
    <location>
        <begin position="31"/>
        <end position="323"/>
    </location>
</feature>
<evidence type="ECO:0000256" key="1">
    <source>
        <dbReference type="ARBA" id="ARBA00002841"/>
    </source>
</evidence>
<dbReference type="RefSeq" id="WP_235704109.1">
    <property type="nucleotide sequence ID" value="NZ_JAKGBZ010000014.1"/>
</dbReference>
<feature type="chain" id="PRO_5045955476" description="Phosphate-binding protein PstS" evidence="8">
    <location>
        <begin position="33"/>
        <end position="357"/>
    </location>
</feature>
<evidence type="ECO:0000256" key="6">
    <source>
        <dbReference type="ARBA" id="ARBA00022592"/>
    </source>
</evidence>
<feature type="signal peptide" evidence="8">
    <location>
        <begin position="1"/>
        <end position="32"/>
    </location>
</feature>
<evidence type="ECO:0000313" key="11">
    <source>
        <dbReference type="Proteomes" id="UP001521209"/>
    </source>
</evidence>
<evidence type="ECO:0000256" key="5">
    <source>
        <dbReference type="ARBA" id="ARBA00022448"/>
    </source>
</evidence>
<dbReference type="PIRSF" id="PIRSF002756">
    <property type="entry name" value="PstS"/>
    <property type="match status" value="1"/>
</dbReference>
<protein>
    <recommendedName>
        <fullName evidence="4 7">Phosphate-binding protein PstS</fullName>
    </recommendedName>
</protein>
<organism evidence="10 11">
    <name type="scientific">Acidiphilium iwatense</name>
    <dbReference type="NCBI Taxonomy" id="768198"/>
    <lineage>
        <taxon>Bacteria</taxon>
        <taxon>Pseudomonadati</taxon>
        <taxon>Pseudomonadota</taxon>
        <taxon>Alphaproteobacteria</taxon>
        <taxon>Acetobacterales</taxon>
        <taxon>Acidocellaceae</taxon>
        <taxon>Acidiphilium</taxon>
    </lineage>
</organism>
<keyword evidence="5 7" id="KW-0813">Transport</keyword>
<evidence type="ECO:0000313" key="10">
    <source>
        <dbReference type="EMBL" id="MCF3946879.1"/>
    </source>
</evidence>
<evidence type="ECO:0000259" key="9">
    <source>
        <dbReference type="Pfam" id="PF12849"/>
    </source>
</evidence>
<dbReference type="PANTHER" id="PTHR42996">
    <property type="entry name" value="PHOSPHATE-BINDING PROTEIN PSTS"/>
    <property type="match status" value="1"/>
</dbReference>
<dbReference type="InterPro" id="IPR024370">
    <property type="entry name" value="PBP_domain"/>
</dbReference>
<dbReference type="EMBL" id="JAKGBZ010000014">
    <property type="protein sequence ID" value="MCF3946879.1"/>
    <property type="molecule type" value="Genomic_DNA"/>
</dbReference>
<evidence type="ECO:0000256" key="7">
    <source>
        <dbReference type="PIRNR" id="PIRNR002756"/>
    </source>
</evidence>
<dbReference type="NCBIfam" id="TIGR00975">
    <property type="entry name" value="3a0107s03"/>
    <property type="match status" value="1"/>
</dbReference>
<comment type="subunit">
    <text evidence="3 7">The complex is composed of two ATP-binding proteins (PstB), two transmembrane proteins (PstC and PstA) and a solute-binding protein (PstS).</text>
</comment>